<keyword evidence="4" id="KW-0472">Membrane</keyword>
<evidence type="ECO:0000256" key="2">
    <source>
        <dbReference type="PROSITE-ProRule" id="PRU00192"/>
    </source>
</evidence>
<dbReference type="AlphaFoldDB" id="A0A8H7BMV7"/>
<dbReference type="InterPro" id="IPR024982">
    <property type="entry name" value="Rax2-like_C"/>
</dbReference>
<dbReference type="PANTHER" id="PTHR31778:SF2">
    <property type="entry name" value="BUD SITE SELECTION PROTEIN RAX2"/>
    <property type="match status" value="1"/>
</dbReference>
<evidence type="ECO:0000259" key="5">
    <source>
        <dbReference type="PROSITE" id="PS50002"/>
    </source>
</evidence>
<dbReference type="GO" id="GO:1902929">
    <property type="term" value="C:plasma membrane of growing cell tip"/>
    <property type="evidence" value="ECO:0007669"/>
    <property type="project" value="TreeGrafter"/>
</dbReference>
<sequence>MEHVVGDPVDIPKIDWSTVGQLGFAGNIAGLSRYQNTAQFESIQPNVSSILLQENGFYNKIASANGHIFATCLLDSADLFIGGNFTTIHNTSYSHIARFNLQTHTLSPLAQGLDGPVYALYCGPDAVYVGGEFGKPSSNAAIWNGSWVPVPWKGFNGPVYTIQHNPKTDTILFGGRFDATLDGQYLNTNTSQTVNMGAPTVVSSGNNALNATLGNADNIICPNSSPQAPGTPWLLENGVPGYWEAQFGHSIQPTVFRIANTHYEGKGTRTFSIVALGSNHYFDLSYVDPSTQRTVQCSTACFLSNMTTLEYQDFTVLHPISTNGIRIYIDSWYGTGGGLSNVEIFQSEAVVLPSLGGTNATQQCSSHPVSSTTIVGTWTEQYAYGYYQNVLTTSFPSSELASANVSVTYKPYIPAQGQYEVFAHTAGCVGSSTCGQRTQVEMILSFFPGIQQTITIDQTNAQDKLTLIYRGTIAATAGDFQPSVLLKVSPNATAPSGGIVSVIADAIQFVRNETSPPLSSILEFSPRNASISGTLAWRPLSQQLTPGSTVKTLDASSGDVLYIGGQFFGENNTYRNIVSYDYRLGGGQLVALPDIGLNGNVNDLLLVGSALFVGGAFNGTFTNTINLNHVAQFNVDNRTWQPLEAGLDGTVERIVLSSNNASILFSGPFMHYSQHPSSGNANWSLTASQWLEPSSLIVGSVASSYVPNIESQWITGDIRSAQTYRGDIIALDDKSAYPFIFDSDRNIINAGLFWNDTIILGGRFRVGNTSNLAIFENGTWSQIQPLFGEVYALAIHDNHLYIGGNFTGLSAEGEISSFAVYDLAKRVNVALPGIYAENGSPGSVNAIEIDPDSQTVYVGGNFAKAGSLNCASVCALQPSTLQWNTVANGLSGSVQKMSALNGQVIIAGVLQVNGQTAFIARLDQQKPAWNIANHIDIGLPTALLQGQDQQVYLAGQRNNSTYMAMWDGDSLTDLATLGPSSQINQLLYVPIASAPRDIRFPPGSQMMLLVAGHLNLDTFGNVSAALYDGISWYPFVLTSTLQGEPGVLRNVFHRSSCCTAKDLTHYLPVPAVILIAIASSMGILFLLVGAAVVGVAIRHRRAPDVPEPMPPWTPKAKAPLISPQDTLHDAGPSNFTAPPPVPPVPPPASSAAAAAAASAIGFGALMAAAAANAGSDVAPTEEKPKLMYAKYPFEAKELGELEFNAGDPIVVTDTSDNVWWIGAVDDGQGNEKRGVFPSNYVTDTKSV</sequence>
<dbReference type="InterPro" id="IPR001452">
    <property type="entry name" value="SH3_domain"/>
</dbReference>
<dbReference type="SMART" id="SM00326">
    <property type="entry name" value="SH3"/>
    <property type="match status" value="1"/>
</dbReference>
<keyword evidence="4" id="KW-0812">Transmembrane</keyword>
<dbReference type="Pfam" id="PF12768">
    <property type="entry name" value="Rax2"/>
    <property type="match status" value="1"/>
</dbReference>
<dbReference type="Gene3D" id="2.30.30.40">
    <property type="entry name" value="SH3 Domains"/>
    <property type="match status" value="1"/>
</dbReference>
<dbReference type="Proteomes" id="UP000605846">
    <property type="component" value="Unassembled WGS sequence"/>
</dbReference>
<protein>
    <recommendedName>
        <fullName evidence="5">SH3 domain-containing protein</fullName>
    </recommendedName>
</protein>
<evidence type="ECO:0000256" key="3">
    <source>
        <dbReference type="SAM" id="MobiDB-lite"/>
    </source>
</evidence>
<dbReference type="Pfam" id="PF20843">
    <property type="entry name" value="Rax2_3"/>
    <property type="match status" value="1"/>
</dbReference>
<evidence type="ECO:0000313" key="7">
    <source>
        <dbReference type="Proteomes" id="UP000605846"/>
    </source>
</evidence>
<dbReference type="PANTHER" id="PTHR31778">
    <property type="entry name" value="BUD SITE SELECTION PROTEIN RAX2"/>
    <property type="match status" value="1"/>
</dbReference>
<evidence type="ECO:0000256" key="4">
    <source>
        <dbReference type="SAM" id="Phobius"/>
    </source>
</evidence>
<feature type="domain" description="SH3" evidence="5">
    <location>
        <begin position="1182"/>
        <end position="1246"/>
    </location>
</feature>
<dbReference type="EMBL" id="JABAYA010000047">
    <property type="protein sequence ID" value="KAF7727896.1"/>
    <property type="molecule type" value="Genomic_DNA"/>
</dbReference>
<feature type="transmembrane region" description="Helical" evidence="4">
    <location>
        <begin position="1071"/>
        <end position="1097"/>
    </location>
</feature>
<gene>
    <name evidence="6" type="ORF">EC973_006895</name>
</gene>
<dbReference type="Pfam" id="PF14604">
    <property type="entry name" value="SH3_9"/>
    <property type="match status" value="1"/>
</dbReference>
<feature type="region of interest" description="Disordered" evidence="3">
    <location>
        <begin position="1118"/>
        <end position="1146"/>
    </location>
</feature>
<keyword evidence="1 2" id="KW-0728">SH3 domain</keyword>
<feature type="compositionally biased region" description="Pro residues" evidence="3">
    <location>
        <begin position="1137"/>
        <end position="1146"/>
    </location>
</feature>
<keyword evidence="4" id="KW-1133">Transmembrane helix</keyword>
<dbReference type="SUPFAM" id="SSF50965">
    <property type="entry name" value="Galactose oxidase, central domain"/>
    <property type="match status" value="1"/>
</dbReference>
<dbReference type="PROSITE" id="PS50002">
    <property type="entry name" value="SH3"/>
    <property type="match status" value="1"/>
</dbReference>
<reference evidence="6" key="1">
    <citation type="submission" date="2020-01" db="EMBL/GenBank/DDBJ databases">
        <title>Genome Sequencing of Three Apophysomyces-Like Fungal Strains Confirms a Novel Fungal Genus in the Mucoromycota with divergent Burkholderia-like Endosymbiotic Bacteria.</title>
        <authorList>
            <person name="Stajich J.E."/>
            <person name="Macias A.M."/>
            <person name="Carter-House D."/>
            <person name="Lovett B."/>
            <person name="Kasson L.R."/>
            <person name="Berry K."/>
            <person name="Grigoriev I."/>
            <person name="Chang Y."/>
            <person name="Spatafora J."/>
            <person name="Kasson M.T."/>
        </authorList>
    </citation>
    <scope>NUCLEOTIDE SEQUENCE</scope>
    <source>
        <strain evidence="6">NRRL A-21654</strain>
    </source>
</reference>
<dbReference type="InterPro" id="IPR011043">
    <property type="entry name" value="Gal_Oxase/kelch_b-propeller"/>
</dbReference>
<dbReference type="InterPro" id="IPR036028">
    <property type="entry name" value="SH3-like_dom_sf"/>
</dbReference>
<name>A0A8H7BMV7_9FUNG</name>
<evidence type="ECO:0000256" key="1">
    <source>
        <dbReference type="ARBA" id="ARBA00022443"/>
    </source>
</evidence>
<comment type="caution">
    <text evidence="6">The sequence shown here is derived from an EMBL/GenBank/DDBJ whole genome shotgun (WGS) entry which is preliminary data.</text>
</comment>
<keyword evidence="7" id="KW-1185">Reference proteome</keyword>
<dbReference type="InterPro" id="IPR048266">
    <property type="entry name" value="Rax2-like_second"/>
</dbReference>
<accession>A0A8H7BMV7</accession>
<dbReference type="OrthoDB" id="2503993at2759"/>
<dbReference type="InterPro" id="IPR048265">
    <property type="entry name" value="Rax2-like_third"/>
</dbReference>
<dbReference type="Pfam" id="PF20842">
    <property type="entry name" value="Rax2_2"/>
    <property type="match status" value="1"/>
</dbReference>
<evidence type="ECO:0000313" key="6">
    <source>
        <dbReference type="EMBL" id="KAF7727896.1"/>
    </source>
</evidence>
<dbReference type="SUPFAM" id="SSF101898">
    <property type="entry name" value="NHL repeat"/>
    <property type="match status" value="1"/>
</dbReference>
<organism evidence="6 7">
    <name type="scientific">Apophysomyces ossiformis</name>
    <dbReference type="NCBI Taxonomy" id="679940"/>
    <lineage>
        <taxon>Eukaryota</taxon>
        <taxon>Fungi</taxon>
        <taxon>Fungi incertae sedis</taxon>
        <taxon>Mucoromycota</taxon>
        <taxon>Mucoromycotina</taxon>
        <taxon>Mucoromycetes</taxon>
        <taxon>Mucorales</taxon>
        <taxon>Mucorineae</taxon>
        <taxon>Mucoraceae</taxon>
        <taxon>Apophysomyces</taxon>
    </lineage>
</organism>
<dbReference type="SUPFAM" id="SSF50044">
    <property type="entry name" value="SH3-domain"/>
    <property type="match status" value="1"/>
</dbReference>
<proteinExistence type="predicted"/>